<dbReference type="Pfam" id="PF01272">
    <property type="entry name" value="GreA_GreB"/>
    <property type="match status" value="1"/>
</dbReference>
<proteinExistence type="predicted"/>
<dbReference type="SUPFAM" id="SSF54534">
    <property type="entry name" value="FKBP-like"/>
    <property type="match status" value="1"/>
</dbReference>
<sequence length="156" mass="18155">MHSSNELTSYAFRAILSHLVDMEERKNEIANEIFSDFSTLHDDFDCFIDNYLKKLEELIKMVKIVDKPSHEKLKSLNYLPYVIIGSTVHLENINNLNNYFFKIVNPYHTSNSKDNLSCLSALGKSLMLNKPGDIIKTKLNQDEDECLYKIKSIRYN</sequence>
<reference evidence="2 3" key="1">
    <citation type="submission" date="2018-11" db="EMBL/GenBank/DDBJ databases">
        <title>Genome sequencing and assembly of Clostridium tagluense strain A121.</title>
        <authorList>
            <person name="Murakami T."/>
            <person name="Segawa T."/>
            <person name="Shcherbakova V.A."/>
            <person name="Mori H."/>
            <person name="Yoshimura Y."/>
        </authorList>
    </citation>
    <scope>NUCLEOTIDE SEQUENCE [LARGE SCALE GENOMIC DNA]</scope>
    <source>
        <strain evidence="2 3">A121</strain>
    </source>
</reference>
<gene>
    <name evidence="2" type="ORF">Ctaglu_37720</name>
</gene>
<dbReference type="RefSeq" id="WP_185732811.1">
    <property type="nucleotide sequence ID" value="NZ_BHYK01000027.1"/>
</dbReference>
<evidence type="ECO:0000259" key="1">
    <source>
        <dbReference type="Pfam" id="PF01272"/>
    </source>
</evidence>
<dbReference type="InterPro" id="IPR001437">
    <property type="entry name" value="Tscrpt_elong_fac_GreA/B_C"/>
</dbReference>
<dbReference type="AlphaFoldDB" id="A0A401URH7"/>
<dbReference type="Proteomes" id="UP000287872">
    <property type="component" value="Unassembled WGS sequence"/>
</dbReference>
<dbReference type="GO" id="GO:0032784">
    <property type="term" value="P:regulation of DNA-templated transcription elongation"/>
    <property type="evidence" value="ECO:0007669"/>
    <property type="project" value="InterPro"/>
</dbReference>
<dbReference type="GO" id="GO:0070063">
    <property type="term" value="F:RNA polymerase binding"/>
    <property type="evidence" value="ECO:0007669"/>
    <property type="project" value="InterPro"/>
</dbReference>
<dbReference type="InterPro" id="IPR023459">
    <property type="entry name" value="Tscrpt_elong_fac_GreA/B_fam"/>
</dbReference>
<protein>
    <recommendedName>
        <fullName evidence="1">Transcription elongation factor GreA/GreB C-terminal domain-containing protein</fullName>
    </recommendedName>
</protein>
<dbReference type="PIRSF" id="PIRSF006092">
    <property type="entry name" value="GreA_GreB"/>
    <property type="match status" value="1"/>
</dbReference>
<dbReference type="InterPro" id="IPR036953">
    <property type="entry name" value="GreA/GreB_C_sf"/>
</dbReference>
<accession>A0A401URH7</accession>
<dbReference type="GO" id="GO:0003677">
    <property type="term" value="F:DNA binding"/>
    <property type="evidence" value="ECO:0007669"/>
    <property type="project" value="InterPro"/>
</dbReference>
<feature type="domain" description="Transcription elongation factor GreA/GreB C-terminal" evidence="1">
    <location>
        <begin position="82"/>
        <end position="155"/>
    </location>
</feature>
<evidence type="ECO:0000313" key="3">
    <source>
        <dbReference type="Proteomes" id="UP000287872"/>
    </source>
</evidence>
<dbReference type="EMBL" id="BHYK01000027">
    <property type="protein sequence ID" value="GCD12149.1"/>
    <property type="molecule type" value="Genomic_DNA"/>
</dbReference>
<dbReference type="Gene3D" id="3.10.50.30">
    <property type="entry name" value="Transcription elongation factor, GreA/GreB, C-terminal domain"/>
    <property type="match status" value="1"/>
</dbReference>
<comment type="caution">
    <text evidence="2">The sequence shown here is derived from an EMBL/GenBank/DDBJ whole genome shotgun (WGS) entry which is preliminary data.</text>
</comment>
<organism evidence="2 3">
    <name type="scientific">Clostridium tagluense</name>
    <dbReference type="NCBI Taxonomy" id="360422"/>
    <lineage>
        <taxon>Bacteria</taxon>
        <taxon>Bacillati</taxon>
        <taxon>Bacillota</taxon>
        <taxon>Clostridia</taxon>
        <taxon>Eubacteriales</taxon>
        <taxon>Clostridiaceae</taxon>
        <taxon>Clostridium</taxon>
    </lineage>
</organism>
<keyword evidence="3" id="KW-1185">Reference proteome</keyword>
<evidence type="ECO:0000313" key="2">
    <source>
        <dbReference type="EMBL" id="GCD12149.1"/>
    </source>
</evidence>
<name>A0A401URH7_9CLOT</name>